<reference evidence="2" key="1">
    <citation type="journal article" date="2023" name="Front. Plant Sci.">
        <title>Chromosomal-level genome assembly of Melastoma candidum provides insights into trichome evolution.</title>
        <authorList>
            <person name="Zhong Y."/>
            <person name="Wu W."/>
            <person name="Sun C."/>
            <person name="Zou P."/>
            <person name="Liu Y."/>
            <person name="Dai S."/>
            <person name="Zhou R."/>
        </authorList>
    </citation>
    <scope>NUCLEOTIDE SEQUENCE [LARGE SCALE GENOMIC DNA]</scope>
</reference>
<name>A0ACB9L0R4_9MYRT</name>
<accession>A0ACB9L0R4</accession>
<comment type="caution">
    <text evidence="1">The sequence shown here is derived from an EMBL/GenBank/DDBJ whole genome shotgun (WGS) entry which is preliminary data.</text>
</comment>
<dbReference type="Proteomes" id="UP001057402">
    <property type="component" value="Chromosome 12"/>
</dbReference>
<proteinExistence type="predicted"/>
<organism evidence="1 2">
    <name type="scientific">Melastoma candidum</name>
    <dbReference type="NCBI Taxonomy" id="119954"/>
    <lineage>
        <taxon>Eukaryota</taxon>
        <taxon>Viridiplantae</taxon>
        <taxon>Streptophyta</taxon>
        <taxon>Embryophyta</taxon>
        <taxon>Tracheophyta</taxon>
        <taxon>Spermatophyta</taxon>
        <taxon>Magnoliopsida</taxon>
        <taxon>eudicotyledons</taxon>
        <taxon>Gunneridae</taxon>
        <taxon>Pentapetalae</taxon>
        <taxon>rosids</taxon>
        <taxon>malvids</taxon>
        <taxon>Myrtales</taxon>
        <taxon>Melastomataceae</taxon>
        <taxon>Melastomatoideae</taxon>
        <taxon>Melastomateae</taxon>
        <taxon>Melastoma</taxon>
    </lineage>
</organism>
<protein>
    <submittedName>
        <fullName evidence="1">Uncharacterized protein</fullName>
    </submittedName>
</protein>
<keyword evidence="2" id="KW-1185">Reference proteome</keyword>
<evidence type="ECO:0000313" key="1">
    <source>
        <dbReference type="EMBL" id="KAI4303135.1"/>
    </source>
</evidence>
<evidence type="ECO:0000313" key="2">
    <source>
        <dbReference type="Proteomes" id="UP001057402"/>
    </source>
</evidence>
<gene>
    <name evidence="1" type="ORF">MLD38_038804</name>
</gene>
<dbReference type="EMBL" id="CM042891">
    <property type="protein sequence ID" value="KAI4303135.1"/>
    <property type="molecule type" value="Genomic_DNA"/>
</dbReference>
<sequence length="90" mass="9513">MQPAVGLSPILQRGIVCSGFAVLSSQLILREKVRDTEQSKSKAVVNAQVGDLELQGVDELSSVARDIVHLIETATAPVFAVDSAGHISMI</sequence>